<sequence>MPIISSTAPAAANPSPQKSELKPIGICLPQNSSIEIPNVSTSAAAAAAAVNLTNRNTVNVSNASNFYPTTTVSAGQFQMGPLSVMVAKFTSNPSISTNRQQTVILQPRINQTSRSTSLQMNPIRGSAVIASQTISSTLTSTTPSISVRTRVLGGPTQSMPVLNLSAAVTSTNSATTNTVKQVFKGQKFISTSGNVETVNLVMASPNDVRNIRTNSANNEIKANMLTVHNINKVNGPKAIIPTSVVQQKLISINNAGQSTATVCPRFTNIIGPNVAGNKSGIINLTAGIPKSFILTSPANATISGPGAANMVANMVSISSTNFVPTTKISMTTNHIITGTTRHSVVTTNSIANPITQNNLLSPKATIYTVATTSVLNSVSTLPTTTISTVQQAVSYNNQIISTTSGISSSSTAPTQTLVSMKPTILATNLSPLKPTITTPNSPRPRILSRKRVQADSPVTMKNASPVSISATAINGQQIITNSTLNVIDQRPISQMTEIVLTNNSDVSPSSRQLVNKNSDNVHVITFTSDGNLTPRKKPRKQLLEPTSPNKEIESDHGIINSNNLNKHNNNNIGAQTPVINETVPKEQVIFLKKPRFNLRPPPREDKLLKKDNNNLHPQYFMKYSDVRYKERKTPPTELFSQTQRPNYTWKTVHIAEQLREGNEHEKLMVHSTLNNFLKSLESEISPFSAIASKATLFGDSSVDTDKIDIVDKTCVKLNDVVRGNIQRTKIMLDLQQDAKQLLFKLSNDHKEKVVNFAKRLGSKRHLK</sequence>
<accession>A0A9Q0M5B5</accession>
<dbReference type="OMA" id="ETVNLVM"/>
<dbReference type="PANTHER" id="PTHR13497:SF3">
    <property type="entry name" value="HISTONE DEACETYLASE COMPLEX SUBUNIT SAP130"/>
    <property type="match status" value="1"/>
</dbReference>
<feature type="region of interest" description="Disordered" evidence="1">
    <location>
        <begin position="528"/>
        <end position="566"/>
    </location>
</feature>
<comment type="caution">
    <text evidence="2">The sequence shown here is derived from an EMBL/GenBank/DDBJ whole genome shotgun (WGS) entry which is preliminary data.</text>
</comment>
<evidence type="ECO:0000313" key="3">
    <source>
        <dbReference type="Proteomes" id="UP001142055"/>
    </source>
</evidence>
<evidence type="ECO:0000256" key="1">
    <source>
        <dbReference type="SAM" id="MobiDB-lite"/>
    </source>
</evidence>
<dbReference type="AlphaFoldDB" id="A0A9Q0M5B5"/>
<name>A0A9Q0M5B5_BLOTA</name>
<dbReference type="PANTHER" id="PTHR13497">
    <property type="entry name" value="HISTONE DEACETYLASE COMPLEX SUBUNIT SAP130"/>
    <property type="match status" value="1"/>
</dbReference>
<dbReference type="InterPro" id="IPR024137">
    <property type="entry name" value="His_deAcase_cplx_SAP130"/>
</dbReference>
<gene>
    <name evidence="2" type="ORF">RDWZM_009464</name>
</gene>
<dbReference type="GO" id="GO:0070822">
    <property type="term" value="C:Sin3-type complex"/>
    <property type="evidence" value="ECO:0007669"/>
    <property type="project" value="TreeGrafter"/>
</dbReference>
<protein>
    <submittedName>
        <fullName evidence="2">Uncharacterized protein</fullName>
    </submittedName>
</protein>
<dbReference type="GO" id="GO:0000122">
    <property type="term" value="P:negative regulation of transcription by RNA polymerase II"/>
    <property type="evidence" value="ECO:0007669"/>
    <property type="project" value="TreeGrafter"/>
</dbReference>
<evidence type="ECO:0000313" key="2">
    <source>
        <dbReference type="EMBL" id="KAJ6218307.1"/>
    </source>
</evidence>
<reference evidence="2" key="1">
    <citation type="submission" date="2022-12" db="EMBL/GenBank/DDBJ databases">
        <title>Genome assemblies of Blomia tropicalis.</title>
        <authorList>
            <person name="Cui Y."/>
        </authorList>
    </citation>
    <scope>NUCLEOTIDE SEQUENCE</scope>
    <source>
        <tissue evidence="2">Adult mites</tissue>
    </source>
</reference>
<dbReference type="EMBL" id="JAPWDV010000003">
    <property type="protein sequence ID" value="KAJ6218307.1"/>
    <property type="molecule type" value="Genomic_DNA"/>
</dbReference>
<keyword evidence="3" id="KW-1185">Reference proteome</keyword>
<organism evidence="2 3">
    <name type="scientific">Blomia tropicalis</name>
    <name type="common">Mite</name>
    <dbReference type="NCBI Taxonomy" id="40697"/>
    <lineage>
        <taxon>Eukaryota</taxon>
        <taxon>Metazoa</taxon>
        <taxon>Ecdysozoa</taxon>
        <taxon>Arthropoda</taxon>
        <taxon>Chelicerata</taxon>
        <taxon>Arachnida</taxon>
        <taxon>Acari</taxon>
        <taxon>Acariformes</taxon>
        <taxon>Sarcoptiformes</taxon>
        <taxon>Astigmata</taxon>
        <taxon>Glycyphagoidea</taxon>
        <taxon>Echimyopodidae</taxon>
        <taxon>Blomia</taxon>
    </lineage>
</organism>
<dbReference type="Proteomes" id="UP001142055">
    <property type="component" value="Chromosome 3"/>
</dbReference>
<proteinExistence type="predicted"/>